<dbReference type="Gene3D" id="3.40.50.720">
    <property type="entry name" value="NAD(P)-binding Rossmann-like Domain"/>
    <property type="match status" value="1"/>
</dbReference>
<dbReference type="GO" id="GO:0046872">
    <property type="term" value="F:metal ion binding"/>
    <property type="evidence" value="ECO:0007669"/>
    <property type="project" value="UniProtKB-KW"/>
</dbReference>
<keyword evidence="9 12" id="KW-0408">Iron</keyword>
<evidence type="ECO:0000256" key="10">
    <source>
        <dbReference type="ARBA" id="ARBA00023014"/>
    </source>
</evidence>
<dbReference type="GO" id="GO:0051537">
    <property type="term" value="F:2 iron, 2 sulfur cluster binding"/>
    <property type="evidence" value="ECO:0007669"/>
    <property type="project" value="UniProtKB-UniRule"/>
</dbReference>
<dbReference type="FunFam" id="3.40.50.720:FF:000374">
    <property type="entry name" value="3-oxoacyl-(Acyl-carrier-protein) reductase"/>
    <property type="match status" value="1"/>
</dbReference>
<dbReference type="GO" id="GO:0048038">
    <property type="term" value="F:quinone binding"/>
    <property type="evidence" value="ECO:0007669"/>
    <property type="project" value="TreeGrafter"/>
</dbReference>
<dbReference type="InterPro" id="IPR031838">
    <property type="entry name" value="Dre2_N"/>
</dbReference>
<proteinExistence type="inferred from homology"/>
<keyword evidence="11 12" id="KW-0496">Mitochondrion</keyword>
<dbReference type="Pfam" id="PF05093">
    <property type="entry name" value="CIAPIN1"/>
    <property type="match status" value="1"/>
</dbReference>
<evidence type="ECO:0000256" key="1">
    <source>
        <dbReference type="ARBA" id="ARBA00001966"/>
    </source>
</evidence>
<feature type="binding site" evidence="12">
    <location>
        <position position="258"/>
    </location>
    <ligand>
        <name>[2Fe-2S] cluster</name>
        <dbReference type="ChEBI" id="CHEBI:190135"/>
    </ligand>
</feature>
<dbReference type="SMART" id="SM00822">
    <property type="entry name" value="PKS_KR"/>
    <property type="match status" value="1"/>
</dbReference>
<dbReference type="CDD" id="cd05233">
    <property type="entry name" value="SDR_c"/>
    <property type="match status" value="1"/>
</dbReference>
<name>A0A8H6FD48_9LECA</name>
<dbReference type="PRINTS" id="PR00081">
    <property type="entry name" value="GDHRDH"/>
</dbReference>
<evidence type="ECO:0000256" key="2">
    <source>
        <dbReference type="ARBA" id="ARBA00006484"/>
    </source>
</evidence>
<evidence type="ECO:0000259" key="14">
    <source>
        <dbReference type="SMART" id="SM00822"/>
    </source>
</evidence>
<keyword evidence="10 12" id="KW-0411">Iron-sulfur</keyword>
<dbReference type="Pfam" id="PF00106">
    <property type="entry name" value="adh_short"/>
    <property type="match status" value="1"/>
</dbReference>
<dbReference type="InterPro" id="IPR057326">
    <property type="entry name" value="KR_dom"/>
</dbReference>
<evidence type="ECO:0000256" key="3">
    <source>
        <dbReference type="ARBA" id="ARBA00022485"/>
    </source>
</evidence>
<dbReference type="Pfam" id="PF16803">
    <property type="entry name" value="DRE2_N"/>
    <property type="match status" value="1"/>
</dbReference>
<feature type="binding site" evidence="12">
    <location>
        <position position="242"/>
    </location>
    <ligand>
        <name>[2Fe-2S] cluster</name>
        <dbReference type="ChEBI" id="CHEBI:190135"/>
    </ligand>
</feature>
<dbReference type="SUPFAM" id="SSF51735">
    <property type="entry name" value="NAD(P)-binding Rossmann-fold domains"/>
    <property type="match status" value="1"/>
</dbReference>
<dbReference type="AlphaFoldDB" id="A0A8H6FD48"/>
<protein>
    <recommendedName>
        <fullName evidence="14">Ketoreductase domain-containing protein</fullName>
    </recommendedName>
</protein>
<dbReference type="GO" id="GO:0016616">
    <property type="term" value="F:oxidoreductase activity, acting on the CH-OH group of donors, NAD or NADP as acceptor"/>
    <property type="evidence" value="ECO:0007669"/>
    <property type="project" value="UniProtKB-ARBA"/>
</dbReference>
<feature type="region of interest" description="Disordered" evidence="13">
    <location>
        <begin position="145"/>
        <end position="174"/>
    </location>
</feature>
<feature type="binding site" evidence="12">
    <location>
        <position position="253"/>
    </location>
    <ligand>
        <name>[2Fe-2S] cluster</name>
        <dbReference type="ChEBI" id="CHEBI:190135"/>
    </ligand>
</feature>
<evidence type="ECO:0000256" key="13">
    <source>
        <dbReference type="SAM" id="MobiDB-lite"/>
    </source>
</evidence>
<dbReference type="GO" id="GO:0016226">
    <property type="term" value="P:iron-sulfur cluster assembly"/>
    <property type="evidence" value="ECO:0007669"/>
    <property type="project" value="UniProtKB-UniRule"/>
</dbReference>
<dbReference type="GO" id="GO:0006633">
    <property type="term" value="P:fatty acid biosynthetic process"/>
    <property type="evidence" value="ECO:0007669"/>
    <property type="project" value="TreeGrafter"/>
</dbReference>
<feature type="region of interest" description="Disordered" evidence="13">
    <location>
        <begin position="19"/>
        <end position="39"/>
    </location>
</feature>
<dbReference type="GO" id="GO:0009055">
    <property type="term" value="F:electron transfer activity"/>
    <property type="evidence" value="ECO:0007669"/>
    <property type="project" value="UniProtKB-UniRule"/>
</dbReference>
<evidence type="ECO:0000256" key="4">
    <source>
        <dbReference type="ARBA" id="ARBA00022490"/>
    </source>
</evidence>
<dbReference type="PROSITE" id="PS00061">
    <property type="entry name" value="ADH_SHORT"/>
    <property type="match status" value="1"/>
</dbReference>
<dbReference type="InterPro" id="IPR046408">
    <property type="entry name" value="CIAPIN1"/>
</dbReference>
<evidence type="ECO:0000256" key="11">
    <source>
        <dbReference type="ARBA" id="ARBA00023128"/>
    </source>
</evidence>
<dbReference type="GO" id="GO:0005758">
    <property type="term" value="C:mitochondrial intermembrane space"/>
    <property type="evidence" value="ECO:0007669"/>
    <property type="project" value="UniProtKB-SubCell"/>
</dbReference>
<dbReference type="InterPro" id="IPR036291">
    <property type="entry name" value="NAD(P)-bd_dom_sf"/>
</dbReference>
<dbReference type="GeneID" id="59339071"/>
<dbReference type="GO" id="GO:0051539">
    <property type="term" value="F:4 iron, 4 sulfur cluster binding"/>
    <property type="evidence" value="ECO:0007669"/>
    <property type="project" value="UniProtKB-KW"/>
</dbReference>
<dbReference type="Proteomes" id="UP000593566">
    <property type="component" value="Unassembled WGS sequence"/>
</dbReference>
<comment type="cofactor">
    <cofactor evidence="1">
        <name>[4Fe-4S] cluster</name>
        <dbReference type="ChEBI" id="CHEBI:49883"/>
    </cofactor>
</comment>
<keyword evidence="3" id="KW-0004">4Fe-4S</keyword>
<keyword evidence="5 12" id="KW-0001">2Fe-2S</keyword>
<reference evidence="15 16" key="1">
    <citation type="journal article" date="2020" name="Genomics">
        <title>Complete, high-quality genomes from long-read metagenomic sequencing of two wolf lichen thalli reveals enigmatic genome architecture.</title>
        <authorList>
            <person name="McKenzie S.K."/>
            <person name="Walston R.F."/>
            <person name="Allen J.L."/>
        </authorList>
    </citation>
    <scope>NUCLEOTIDE SEQUENCE [LARGE SCALE GENOMIC DNA]</scope>
    <source>
        <strain evidence="15">WasteWater1</strain>
    </source>
</reference>
<gene>
    <name evidence="15" type="ORF">HO133_010681</name>
</gene>
<evidence type="ECO:0000256" key="12">
    <source>
        <dbReference type="HAMAP-Rule" id="MF_03115"/>
    </source>
</evidence>
<feature type="domain" description="Ketoreductase" evidence="14">
    <location>
        <begin position="311"/>
        <end position="505"/>
    </location>
</feature>
<dbReference type="RefSeq" id="XP_037153167.1">
    <property type="nucleotide sequence ID" value="XM_037301533.1"/>
</dbReference>
<dbReference type="InterPro" id="IPR002347">
    <property type="entry name" value="SDR_fam"/>
</dbReference>
<keyword evidence="4 12" id="KW-0963">Cytoplasm</keyword>
<dbReference type="HAMAP" id="MF_03115">
    <property type="entry name" value="Anamorsin"/>
    <property type="match status" value="1"/>
</dbReference>
<evidence type="ECO:0000256" key="9">
    <source>
        <dbReference type="ARBA" id="ARBA00023004"/>
    </source>
</evidence>
<keyword evidence="8" id="KW-0560">Oxidoreductase</keyword>
<dbReference type="Gene3D" id="3.40.50.11000">
    <property type="entry name" value="Fe-S cluster assembly protein Dre2, N-terminal domain"/>
    <property type="match status" value="1"/>
</dbReference>
<keyword evidence="6 12" id="KW-0479">Metal-binding</keyword>
<dbReference type="PRINTS" id="PR00080">
    <property type="entry name" value="SDRFAMILY"/>
</dbReference>
<keyword evidence="7" id="KW-0521">NADP</keyword>
<evidence type="ECO:0000256" key="5">
    <source>
        <dbReference type="ARBA" id="ARBA00022714"/>
    </source>
</evidence>
<comment type="domain">
    <text evidence="12">The C-terminal domain binds 2 Fe-S clusters but is otherwise mostly in an intrinsically disordered conformation.</text>
</comment>
<dbReference type="InterPro" id="IPR007785">
    <property type="entry name" value="Anamorsin"/>
</dbReference>
<evidence type="ECO:0000256" key="6">
    <source>
        <dbReference type="ARBA" id="ARBA00022723"/>
    </source>
</evidence>
<sequence>MAPAVTIDNTSDFALVQTKTTGRSSPPRSLLLSPPSLSSHPEKLNNVLAAHDRNATDIQMLDRLSLSLVSLPEATYDIILVLSGADDTRTESNKLLNRDVLSRIVRSLKPGGRLKSQDGKFATDDTEERREAIFAGLLVEGDGMVKPDDTATQSVPLRLGKNKSNGGTATTSAAGTGAVSLNLNAKRRNGPPASMQPAGVGYVNFSDDFGAPEVDDEDDLIDEDTLLDEEDLKRPVVQPPECRPKAGKRRRACKDCTCGLAQRLEAEEHAKRSNADQALAKLKTNELAEVDFTVQGKVGSCGNSPRSLEGKLAIVTGGSRGIGAAIARNLASKGASLVLGYTSDSSSEPSAQLASSLESSHGINAIAVQADIGNPQGPAHLVTTAKNHFAHPRSGKFQIDIIINNAGVSKNMPLEEITSETFTQQYTVNVLGPILLLQAALPFLPKDRSGRIVNLSSVSSSLGFHGQTVYGGTKAALEAMTRTWSRELAERATVNAVNPGPVATDMYELTGPEFQQQMKPFMQNAPLQRVREGVDDERFVKDAELAGGRPAYDHEIAGVVGMLCSEDSGWCTGSVVSANGGFKFSY</sequence>
<dbReference type="PANTHER" id="PTHR42760:SF111">
    <property type="entry name" value="3-OXOACYL-(ACYL-CARRIER-PROTEIN) REDUCTASE (AFU_ORTHOLOGUE AFUA_1G10100)"/>
    <property type="match status" value="1"/>
</dbReference>
<accession>A0A8H6FD48</accession>
<comment type="similarity">
    <text evidence="2">Belongs to the short-chain dehydrogenases/reductases (SDR) family.</text>
</comment>
<dbReference type="InterPro" id="IPR020904">
    <property type="entry name" value="Sc_DH/Rdtase_CS"/>
</dbReference>
<dbReference type="PANTHER" id="PTHR42760">
    <property type="entry name" value="SHORT-CHAIN DEHYDROGENASES/REDUCTASES FAMILY MEMBER"/>
    <property type="match status" value="1"/>
</dbReference>
<evidence type="ECO:0000256" key="7">
    <source>
        <dbReference type="ARBA" id="ARBA00022857"/>
    </source>
</evidence>
<feature type="binding site" evidence="12">
    <location>
        <position position="256"/>
    </location>
    <ligand>
        <name>[2Fe-2S] cluster</name>
        <dbReference type="ChEBI" id="CHEBI:190135"/>
    </ligand>
</feature>
<dbReference type="EMBL" id="JACCJB010000009">
    <property type="protein sequence ID" value="KAF6224107.1"/>
    <property type="molecule type" value="Genomic_DNA"/>
</dbReference>
<comment type="caution">
    <text evidence="12">Lacks conserved residue(s) required for the propagation of feature annotation.</text>
</comment>
<comment type="cofactor">
    <cofactor evidence="12">
        <name>[2Fe-2S] cluster</name>
        <dbReference type="ChEBI" id="CHEBI:190135"/>
    </cofactor>
</comment>
<evidence type="ECO:0000313" key="16">
    <source>
        <dbReference type="Proteomes" id="UP000593566"/>
    </source>
</evidence>
<feature type="region of interest" description="Fe-S binding site A" evidence="12">
    <location>
        <begin position="242"/>
        <end position="258"/>
    </location>
</feature>
<evidence type="ECO:0000313" key="15">
    <source>
        <dbReference type="EMBL" id="KAF6224107.1"/>
    </source>
</evidence>
<evidence type="ECO:0000256" key="8">
    <source>
        <dbReference type="ARBA" id="ARBA00023002"/>
    </source>
</evidence>
<comment type="subcellular location">
    <subcellularLocation>
        <location evidence="12">Cytoplasm</location>
    </subcellularLocation>
    <subcellularLocation>
        <location evidence="12">Mitochondrion intermembrane space</location>
    </subcellularLocation>
</comment>
<keyword evidence="16" id="KW-1185">Reference proteome</keyword>
<feature type="compositionally biased region" description="Low complexity" evidence="13">
    <location>
        <begin position="23"/>
        <end position="39"/>
    </location>
</feature>
<comment type="similarity">
    <text evidence="12">Belongs to the anamorsin family.</text>
</comment>
<organism evidence="15 16">
    <name type="scientific">Letharia lupina</name>
    <dbReference type="NCBI Taxonomy" id="560253"/>
    <lineage>
        <taxon>Eukaryota</taxon>
        <taxon>Fungi</taxon>
        <taxon>Dikarya</taxon>
        <taxon>Ascomycota</taxon>
        <taxon>Pezizomycotina</taxon>
        <taxon>Lecanoromycetes</taxon>
        <taxon>OSLEUM clade</taxon>
        <taxon>Lecanoromycetidae</taxon>
        <taxon>Lecanorales</taxon>
        <taxon>Lecanorineae</taxon>
        <taxon>Parmeliaceae</taxon>
        <taxon>Letharia</taxon>
    </lineage>
</organism>
<comment type="caution">
    <text evidence="15">The sequence shown here is derived from an EMBL/GenBank/DDBJ whole genome shotgun (WGS) entry which is preliminary data.</text>
</comment>
<comment type="domain">
    <text evidence="12">The N-terminal domain has structural similarity with S-adenosyl-L-methionine-dependent methyltransferases, but does not bind S-adenosyl-L-methionine. It is required for correct assembly of the 2 Fe-S clusters.</text>
</comment>